<proteinExistence type="predicted"/>
<comment type="caution">
    <text evidence="1">The sequence shown here is derived from an EMBL/GenBank/DDBJ whole genome shotgun (WGS) entry which is preliminary data.</text>
</comment>
<sequence length="168" mass="19542">MDYLVRTLLKPYILDSPNWDYHNPVLRKGAEFVLNLETFDTCPGKPFESYYMEDYHLTQAQLDGFLYKLGKLKGTHVFGNPNIRGHAEVFRDELEFSFLVTHTLGGEALYVYYFGQSNGDELALRLIPLLPPAERHLLMPIDEELSVVQRRLEEWVDRLLSLDSKFSL</sequence>
<organism evidence="1 2">
    <name type="scientific">Saccharibacillus kuerlensis</name>
    <dbReference type="NCBI Taxonomy" id="459527"/>
    <lineage>
        <taxon>Bacteria</taxon>
        <taxon>Bacillati</taxon>
        <taxon>Bacillota</taxon>
        <taxon>Bacilli</taxon>
        <taxon>Bacillales</taxon>
        <taxon>Paenibacillaceae</taxon>
        <taxon>Saccharibacillus</taxon>
    </lineage>
</organism>
<protein>
    <recommendedName>
        <fullName evidence="3">DUF695 domain-containing protein</fullName>
    </recommendedName>
</protein>
<name>A0ABQ2KZT7_9BACL</name>
<keyword evidence="2" id="KW-1185">Reference proteome</keyword>
<accession>A0ABQ2KZT7</accession>
<evidence type="ECO:0008006" key="3">
    <source>
        <dbReference type="Google" id="ProtNLM"/>
    </source>
</evidence>
<dbReference type="EMBL" id="BMLN01000004">
    <property type="protein sequence ID" value="GGN97903.1"/>
    <property type="molecule type" value="Genomic_DNA"/>
</dbReference>
<dbReference type="Proteomes" id="UP000606653">
    <property type="component" value="Unassembled WGS sequence"/>
</dbReference>
<gene>
    <name evidence="1" type="ORF">GCM10010969_16280</name>
</gene>
<reference evidence="2" key="1">
    <citation type="journal article" date="2019" name="Int. J. Syst. Evol. Microbiol.">
        <title>The Global Catalogue of Microorganisms (GCM) 10K type strain sequencing project: providing services to taxonomists for standard genome sequencing and annotation.</title>
        <authorList>
            <consortium name="The Broad Institute Genomics Platform"/>
            <consortium name="The Broad Institute Genome Sequencing Center for Infectious Disease"/>
            <person name="Wu L."/>
            <person name="Ma J."/>
        </authorList>
    </citation>
    <scope>NUCLEOTIDE SEQUENCE [LARGE SCALE GENOMIC DNA]</scope>
    <source>
        <strain evidence="2">CGMCC 1.6964</strain>
    </source>
</reference>
<evidence type="ECO:0000313" key="2">
    <source>
        <dbReference type="Proteomes" id="UP000606653"/>
    </source>
</evidence>
<evidence type="ECO:0000313" key="1">
    <source>
        <dbReference type="EMBL" id="GGN97903.1"/>
    </source>
</evidence>